<comment type="similarity">
    <text evidence="5">Belongs to the glycosyltransferase group 1 family. Glycosyltransferase 4 subfamily.</text>
</comment>
<dbReference type="CDD" id="cd20085">
    <property type="entry name" value="XPF_nuclease_Mms4"/>
    <property type="match status" value="1"/>
</dbReference>
<accession>A0A0F8WQG2</accession>
<evidence type="ECO:0000256" key="26">
    <source>
        <dbReference type="SAM" id="MobiDB-lite"/>
    </source>
</evidence>
<dbReference type="EC" id="2.4.1.132" evidence="7"/>
<evidence type="ECO:0000256" key="23">
    <source>
        <dbReference type="ARBA" id="ARBA00032874"/>
    </source>
</evidence>
<dbReference type="FunFam" id="3.40.50.2000:FF:000240">
    <property type="entry name" value="Alpha-1,2-mannosyltransferase (Alg2)"/>
    <property type="match status" value="1"/>
</dbReference>
<dbReference type="Pfam" id="PF02732">
    <property type="entry name" value="ERCC4"/>
    <property type="match status" value="1"/>
</dbReference>
<feature type="region of interest" description="Disordered" evidence="26">
    <location>
        <begin position="526"/>
        <end position="548"/>
    </location>
</feature>
<evidence type="ECO:0000256" key="20">
    <source>
        <dbReference type="ARBA" id="ARBA00030746"/>
    </source>
</evidence>
<evidence type="ECO:0000256" key="5">
    <source>
        <dbReference type="ARBA" id="ARBA00009481"/>
    </source>
</evidence>
<dbReference type="GO" id="GO:0004518">
    <property type="term" value="F:nuclease activity"/>
    <property type="evidence" value="ECO:0007669"/>
    <property type="project" value="InterPro"/>
</dbReference>
<dbReference type="FunFam" id="3.40.50.10130:FF:000010">
    <property type="entry name" value="Crossover junction endonuclease eme1"/>
    <property type="match status" value="1"/>
</dbReference>
<evidence type="ECO:0000256" key="3">
    <source>
        <dbReference type="ARBA" id="ARBA00004586"/>
    </source>
</evidence>
<evidence type="ECO:0000256" key="12">
    <source>
        <dbReference type="ARBA" id="ARBA00022824"/>
    </source>
</evidence>
<feature type="compositionally biased region" description="Low complexity" evidence="26">
    <location>
        <begin position="945"/>
        <end position="964"/>
    </location>
</feature>
<reference evidence="28 29" key="1">
    <citation type="submission" date="2015-02" db="EMBL/GenBank/DDBJ databases">
        <title>Draft Genome Sequences of Two Closely-Related Aflatoxigenic Aspergillus Species Obtained from the Cote d'Ivoire.</title>
        <authorList>
            <person name="Moore G.G."/>
            <person name="Beltz S.B."/>
            <person name="Mack B.M."/>
        </authorList>
    </citation>
    <scope>NUCLEOTIDE SEQUENCE [LARGE SCALE GENOMIC DNA]</scope>
    <source>
        <strain evidence="28 29">SRRC1432</strain>
    </source>
</reference>
<evidence type="ECO:0000259" key="27">
    <source>
        <dbReference type="SMART" id="SM00891"/>
    </source>
</evidence>
<evidence type="ECO:0000256" key="10">
    <source>
        <dbReference type="ARBA" id="ARBA00022692"/>
    </source>
</evidence>
<keyword evidence="17" id="KW-0234">DNA repair</keyword>
<keyword evidence="11" id="KW-0227">DNA damage</keyword>
<evidence type="ECO:0000256" key="6">
    <source>
        <dbReference type="ARBA" id="ARBA00011969"/>
    </source>
</evidence>
<dbReference type="GO" id="GO:0102704">
    <property type="term" value="F:GDP-Man:Man(2)GlcNAc(2)-PP-Dol alpha-1,6-mannosyltransferase activity"/>
    <property type="evidence" value="ECO:0007669"/>
    <property type="project" value="UniProtKB-EC"/>
</dbReference>
<dbReference type="Gene3D" id="3.40.50.2000">
    <property type="entry name" value="Glycogen Phosphorylase B"/>
    <property type="match status" value="2"/>
</dbReference>
<proteinExistence type="inferred from homology"/>
<evidence type="ECO:0000256" key="16">
    <source>
        <dbReference type="ARBA" id="ARBA00023180"/>
    </source>
</evidence>
<evidence type="ECO:0000256" key="11">
    <source>
        <dbReference type="ARBA" id="ARBA00022763"/>
    </source>
</evidence>
<evidence type="ECO:0000313" key="29">
    <source>
        <dbReference type="Proteomes" id="UP000034947"/>
    </source>
</evidence>
<feature type="region of interest" description="Disordered" evidence="26">
    <location>
        <begin position="942"/>
        <end position="983"/>
    </location>
</feature>
<keyword evidence="12" id="KW-0256">Endoplasmic reticulum</keyword>
<keyword evidence="10" id="KW-0812">Transmembrane</keyword>
<dbReference type="GO" id="GO:0061982">
    <property type="term" value="P:meiosis I cell cycle process"/>
    <property type="evidence" value="ECO:0007669"/>
    <property type="project" value="UniProtKB-ARBA"/>
</dbReference>
<evidence type="ECO:0000256" key="13">
    <source>
        <dbReference type="ARBA" id="ARBA00022989"/>
    </source>
</evidence>
<evidence type="ECO:0000256" key="8">
    <source>
        <dbReference type="ARBA" id="ARBA00022676"/>
    </source>
</evidence>
<evidence type="ECO:0000256" key="7">
    <source>
        <dbReference type="ARBA" id="ARBA00012649"/>
    </source>
</evidence>
<evidence type="ECO:0000256" key="22">
    <source>
        <dbReference type="ARBA" id="ARBA00032333"/>
    </source>
</evidence>
<feature type="compositionally biased region" description="Basic and acidic residues" evidence="26">
    <location>
        <begin position="624"/>
        <end position="636"/>
    </location>
</feature>
<evidence type="ECO:0000256" key="9">
    <source>
        <dbReference type="ARBA" id="ARBA00022679"/>
    </source>
</evidence>
<keyword evidence="16" id="KW-0325">Glycoprotein</keyword>
<dbReference type="InterPro" id="IPR006166">
    <property type="entry name" value="ERCC4_domain"/>
</dbReference>
<comment type="pathway">
    <text evidence="4">Protein modification; protein glycosylation.</text>
</comment>
<dbReference type="GO" id="GO:0006310">
    <property type="term" value="P:DNA recombination"/>
    <property type="evidence" value="ECO:0007669"/>
    <property type="project" value="UniProtKB-KW"/>
</dbReference>
<evidence type="ECO:0000256" key="14">
    <source>
        <dbReference type="ARBA" id="ARBA00023136"/>
    </source>
</evidence>
<keyword evidence="14" id="KW-0472">Membrane</keyword>
<dbReference type="PANTHER" id="PTHR45918:SF1">
    <property type="entry name" value="ALPHA-1,3_1,6-MANNOSYLTRANSFERASE ALG2"/>
    <property type="match status" value="1"/>
</dbReference>
<keyword evidence="29" id="KW-1185">Reference proteome</keyword>
<evidence type="ECO:0000256" key="21">
    <source>
        <dbReference type="ARBA" id="ARBA00032047"/>
    </source>
</evidence>
<comment type="subcellular location">
    <subcellularLocation>
        <location evidence="3">Endoplasmic reticulum membrane</location>
    </subcellularLocation>
    <subcellularLocation>
        <location evidence="2">Nucleus</location>
    </subcellularLocation>
</comment>
<dbReference type="InterPro" id="IPR027054">
    <property type="entry name" value="ALG2"/>
</dbReference>
<dbReference type="GO" id="GO:0004378">
    <property type="term" value="F:GDP-Man:Man(1)GlcNAc(2)-PP-Dol alpha-1,3-mannosyltransferase activity"/>
    <property type="evidence" value="ECO:0007669"/>
    <property type="project" value="UniProtKB-EC"/>
</dbReference>
<feature type="domain" description="ERCC4" evidence="27">
    <location>
        <begin position="797"/>
        <end position="1088"/>
    </location>
</feature>
<keyword evidence="13" id="KW-1133">Transmembrane helix</keyword>
<evidence type="ECO:0000256" key="17">
    <source>
        <dbReference type="ARBA" id="ARBA00023204"/>
    </source>
</evidence>
<feature type="region of interest" description="Disordered" evidence="26">
    <location>
        <begin position="620"/>
        <end position="650"/>
    </location>
</feature>
<dbReference type="PANTHER" id="PTHR45918">
    <property type="entry name" value="ALPHA-1,3/1,6-MANNOSYLTRANSFERASE ALG2"/>
    <property type="match status" value="1"/>
</dbReference>
<protein>
    <recommendedName>
        <fullName evidence="20">Asparagine-linked glycosylation protein 2</fullName>
        <ecNumber evidence="7">2.4.1.132</ecNumber>
        <ecNumber evidence="6">2.4.1.257</ecNumber>
    </recommendedName>
    <alternativeName>
        <fullName evidence="21">GDP-Man:Man(1)GlcNAc(2)-PP-Dol alpha-1,3-mannosyltransferase</fullName>
    </alternativeName>
    <alternativeName>
        <fullName evidence="23">GDP-Man:Man(1)GlcNAc(2)-PP-dolichol mannosyltransferase</fullName>
    </alternativeName>
    <alternativeName>
        <fullName evidence="22">GDP-Man:Man(2)GlcNAc(2)-PP-Dol alpha-1,6-mannosyltransferase</fullName>
    </alternativeName>
</protein>
<dbReference type="InterPro" id="IPR042530">
    <property type="entry name" value="EME1/EME2_C"/>
</dbReference>
<comment type="catalytic activity">
    <reaction evidence="24">
        <text>a beta-D-Man-(1-&gt;4)-beta-D-GlcNAc-(1-&gt;4)-alpha-D-GlcNAc-diphospho-di-trans,poly-cis-dolichol + GDP-alpha-D-mannose = an alpha-D-Man-(1-&gt;3)-beta-D-Man-(1-&gt;4)-beta-D-GlcNAc-(1-&gt;4)-alpha-D-GlcNAc-diphospho-di-trans,poly-cis-dolichol + GDP + H(+)</text>
        <dbReference type="Rhea" id="RHEA:29515"/>
        <dbReference type="Rhea" id="RHEA-COMP:19511"/>
        <dbReference type="Rhea" id="RHEA-COMP:19513"/>
        <dbReference type="ChEBI" id="CHEBI:15378"/>
        <dbReference type="ChEBI" id="CHEBI:57527"/>
        <dbReference type="ChEBI" id="CHEBI:58189"/>
        <dbReference type="ChEBI" id="CHEBI:58472"/>
        <dbReference type="ChEBI" id="CHEBI:132510"/>
        <dbReference type="EC" id="2.4.1.132"/>
    </reaction>
    <physiologicalReaction direction="left-to-right" evidence="24">
        <dbReference type="Rhea" id="RHEA:29516"/>
    </physiologicalReaction>
</comment>
<feature type="compositionally biased region" description="Basic and acidic residues" evidence="26">
    <location>
        <begin position="735"/>
        <end position="774"/>
    </location>
</feature>
<dbReference type="GO" id="GO:0006281">
    <property type="term" value="P:DNA repair"/>
    <property type="evidence" value="ECO:0007669"/>
    <property type="project" value="UniProtKB-KW"/>
</dbReference>
<dbReference type="OrthoDB" id="343092at2759"/>
<evidence type="ECO:0000256" key="15">
    <source>
        <dbReference type="ARBA" id="ARBA00023172"/>
    </source>
</evidence>
<comment type="function">
    <text evidence="1">Mannosylates Man(2)GlcNAc(2)-dolichol diphosphate and Man(1)GlcNAc(2)-dolichol diphosphate to form Man(3)GlcNAc(2)-dolichol diphosphate.</text>
</comment>
<keyword evidence="9" id="KW-0808">Transferase</keyword>
<keyword evidence="18" id="KW-0539">Nucleus</keyword>
<dbReference type="SUPFAM" id="SSF53756">
    <property type="entry name" value="UDP-Glycosyltransferase/glycogen phosphorylase"/>
    <property type="match status" value="1"/>
</dbReference>
<dbReference type="InterPro" id="IPR047521">
    <property type="entry name" value="XPF_nuclease_EME1_ascomycetes"/>
</dbReference>
<dbReference type="SMART" id="SM00891">
    <property type="entry name" value="ERCC4"/>
    <property type="match status" value="1"/>
</dbReference>
<keyword evidence="8" id="KW-0328">Glycosyltransferase</keyword>
<evidence type="ECO:0000313" key="28">
    <source>
        <dbReference type="EMBL" id="KKK19895.1"/>
    </source>
</evidence>
<dbReference type="GO" id="GO:0003677">
    <property type="term" value="F:DNA binding"/>
    <property type="evidence" value="ECO:0007669"/>
    <property type="project" value="InterPro"/>
</dbReference>
<name>A0A0F8WQG2_9EURO</name>
<dbReference type="Proteomes" id="UP000034947">
    <property type="component" value="Unassembled WGS sequence"/>
</dbReference>
<evidence type="ECO:0000256" key="19">
    <source>
        <dbReference type="ARBA" id="ARBA00023254"/>
    </source>
</evidence>
<evidence type="ECO:0000256" key="25">
    <source>
        <dbReference type="ARBA" id="ARBA00045104"/>
    </source>
</evidence>
<dbReference type="EC" id="2.4.1.257" evidence="6"/>
<feature type="region of interest" description="Disordered" evidence="26">
    <location>
        <begin position="678"/>
        <end position="774"/>
    </location>
</feature>
<dbReference type="GO" id="GO:0005634">
    <property type="term" value="C:nucleus"/>
    <property type="evidence" value="ECO:0007669"/>
    <property type="project" value="UniProtKB-SubCell"/>
</dbReference>
<keyword evidence="19" id="KW-0469">Meiosis</keyword>
<evidence type="ECO:0000256" key="2">
    <source>
        <dbReference type="ARBA" id="ARBA00004123"/>
    </source>
</evidence>
<dbReference type="VEuPathDB" id="FungiDB:P175DRAFT_0469006"/>
<dbReference type="EMBL" id="JYKN01001573">
    <property type="protein sequence ID" value="KKK19895.1"/>
    <property type="molecule type" value="Genomic_DNA"/>
</dbReference>
<evidence type="ECO:0000256" key="4">
    <source>
        <dbReference type="ARBA" id="ARBA00004922"/>
    </source>
</evidence>
<evidence type="ECO:0000256" key="1">
    <source>
        <dbReference type="ARBA" id="ARBA00003142"/>
    </source>
</evidence>
<dbReference type="Gene3D" id="1.10.150.670">
    <property type="entry name" value="Crossover junction endonuclease EME1, DNA-binding domain"/>
    <property type="match status" value="1"/>
</dbReference>
<dbReference type="CDD" id="cd03805">
    <property type="entry name" value="GT4_ALG2-like"/>
    <property type="match status" value="1"/>
</dbReference>
<feature type="region of interest" description="Disordered" evidence="26">
    <location>
        <begin position="587"/>
        <end position="607"/>
    </location>
</feature>
<organism evidence="28 29">
    <name type="scientific">Aspergillus ochraceoroseus</name>
    <dbReference type="NCBI Taxonomy" id="138278"/>
    <lineage>
        <taxon>Eukaryota</taxon>
        <taxon>Fungi</taxon>
        <taxon>Dikarya</taxon>
        <taxon>Ascomycota</taxon>
        <taxon>Pezizomycotina</taxon>
        <taxon>Eurotiomycetes</taxon>
        <taxon>Eurotiomycetidae</taxon>
        <taxon>Eurotiales</taxon>
        <taxon>Aspergillaceae</taxon>
        <taxon>Aspergillus</taxon>
        <taxon>Aspergillus subgen. Nidulantes</taxon>
    </lineage>
</organism>
<evidence type="ECO:0000256" key="18">
    <source>
        <dbReference type="ARBA" id="ARBA00023242"/>
    </source>
</evidence>
<dbReference type="FunFam" id="1.10.150.670:FF:000004">
    <property type="entry name" value="Crossover junction endonuclease EME1"/>
    <property type="match status" value="1"/>
</dbReference>
<dbReference type="Pfam" id="PF00534">
    <property type="entry name" value="Glycos_transf_1"/>
    <property type="match status" value="1"/>
</dbReference>
<evidence type="ECO:0000256" key="24">
    <source>
        <dbReference type="ARBA" id="ARBA00045103"/>
    </source>
</evidence>
<sequence length="1133" mass="126214">MPSPTAAPRRQPANITIIHPDLGIGGAERLIIDVALALQKNGHSVTIYTSHRDEAHCFEEARDGTLDVRVRGHTVFPAHVGGRLFVLMAILRQLHLGWELLGDLAGKTGGAKANGSEGEGEGEGEDGDRDEIFIVDQVPACVPFLKAFGPRMQQQQQQQKQKPGKGKQRILFYCHFPDQLLARRDEGGSLLMLAKSLYRFPFDWFEGWAMSAADKVVANSRFTRGVVREVFGSGELGDVSVVYPCVDVGAPLGSEKTRSSSSHKEGRLWAGKKIILSVNRFERKKDLALAIRAYYGLGKGKRKGTRLVIAGGYDNRVQENVQYHKELDELATGLGLQTATSKTVVSALSVPDSIDVLFLPSVPTAFRDTLLSQAKLLLYTPINEHFGIVPVEAMRAGIPVLASNTGGPLETIVEGETGWLRDAKVDADWTAVIRKVLYEMDQEELDRMSALAKKRVESEFSLTAMGEKLEHEISDMLGRERRQFNGFQQILVFLAVPPGPTDLNSISFFSSDIDIQLRAYDNDLAENPPKRKRLSHEPDFPNNNPALSPRNSLFLFSDDIDVGRSARKPVTSKRQGWELESDPIVFNSSAPERNLSPRRKHQQPVTAIAIDDVDDIDDLVGDAEEGRRSGRRSWRDETEDFSDPMNPNGLFAFPDEVVETQCTANGLSSRTANLLASLGERSKSDMASETHTKLKPRRHRTSEPVRDDDDPDEIPEPRKAPGARKKTTTITSKRGSVDKETKTREREEAKAQRDRERQLDKERKQKLKEEKAKEKQLAADIAEVNKLKVDKKGSTPEMIIDLASSFEETSVGNQTVEYMRRLGVDHSFFTSPLPNIVKWRRKMTAKYNDTLGYWEPCPPFIRKEEHVLCLLTAQEFVDMVIAPVDCSSDSPSELELHVLRVKSAYPDCTLIYLIEGLTLWMRKNTNSRNRAYQAEFRRQLDEVQATSSTSTSTSTATTTAASTSSRRKRTTANKPETTPPVDDDTIEDALLQLQVTHVCLIHHTSSPPDSAEWIKTFTEHISTVPYRRERINGNDSAFCMDGGQVKPGENKSDTFVKMLQEVNRVTASMAYGVTNQYPNVVELVGAMRRQGPGLLEDKSANRNGAITDSRIGPAASKRLYKVFMGLDPASTDV</sequence>
<dbReference type="AlphaFoldDB" id="A0A0F8WQG2"/>
<keyword evidence="15" id="KW-0233">DNA recombination</keyword>
<comment type="catalytic activity">
    <reaction evidence="25">
        <text>an alpha-D-Man-(1-&gt;3)-beta-D-Man-(1-&gt;4)-beta-D-GlcNAc-(1-&gt;4)-alpha-D-GlcNAc-diphospho-di-trans,poly-cis-dolichol + GDP-alpha-D-mannose = an alpha-D-Man-(1-&gt;3)-[alpha-D-Man-(1-&gt;6)]-beta-D-Man-(1-&gt;4)-beta-D-GlcNAc-(1-&gt;4)-alpha-D-GlcNAc-diphospho-di-trans,poly-cis-dolichol + GDP + H(+)</text>
        <dbReference type="Rhea" id="RHEA:29519"/>
        <dbReference type="Rhea" id="RHEA-COMP:19513"/>
        <dbReference type="Rhea" id="RHEA-COMP:19515"/>
        <dbReference type="ChEBI" id="CHEBI:15378"/>
        <dbReference type="ChEBI" id="CHEBI:57527"/>
        <dbReference type="ChEBI" id="CHEBI:58189"/>
        <dbReference type="ChEBI" id="CHEBI:132510"/>
        <dbReference type="ChEBI" id="CHEBI:132511"/>
        <dbReference type="EC" id="2.4.1.257"/>
    </reaction>
    <physiologicalReaction direction="left-to-right" evidence="25">
        <dbReference type="Rhea" id="RHEA:29520"/>
    </physiologicalReaction>
</comment>
<dbReference type="GO" id="GO:0005789">
    <property type="term" value="C:endoplasmic reticulum membrane"/>
    <property type="evidence" value="ECO:0007669"/>
    <property type="project" value="UniProtKB-SubCell"/>
</dbReference>
<dbReference type="Gene3D" id="3.40.50.10130">
    <property type="match status" value="1"/>
</dbReference>
<comment type="caution">
    <text evidence="28">The sequence shown here is derived from an EMBL/GenBank/DDBJ whole genome shotgun (WGS) entry which is preliminary data.</text>
</comment>
<gene>
    <name evidence="28" type="ORF">AOCH_000195</name>
</gene>
<dbReference type="InterPro" id="IPR001296">
    <property type="entry name" value="Glyco_trans_1"/>
</dbReference>
<feature type="compositionally biased region" description="Basic and acidic residues" evidence="26">
    <location>
        <begin position="680"/>
        <end position="692"/>
    </location>
</feature>